<dbReference type="NCBIfam" id="TIGR02532">
    <property type="entry name" value="IV_pilin_GFxxxE"/>
    <property type="match status" value="1"/>
</dbReference>
<evidence type="ECO:0000313" key="3">
    <source>
        <dbReference type="Proteomes" id="UP001500279"/>
    </source>
</evidence>
<keyword evidence="1" id="KW-0472">Membrane</keyword>
<evidence type="ECO:0000313" key="2">
    <source>
        <dbReference type="EMBL" id="GAA0762222.1"/>
    </source>
</evidence>
<reference evidence="2 3" key="1">
    <citation type="journal article" date="2019" name="Int. J. Syst. Evol. Microbiol.">
        <title>The Global Catalogue of Microorganisms (GCM) 10K type strain sequencing project: providing services to taxonomists for standard genome sequencing and annotation.</title>
        <authorList>
            <consortium name="The Broad Institute Genomics Platform"/>
            <consortium name="The Broad Institute Genome Sequencing Center for Infectious Disease"/>
            <person name="Wu L."/>
            <person name="Ma J."/>
        </authorList>
    </citation>
    <scope>NUCLEOTIDE SEQUENCE [LARGE SCALE GENOMIC DNA]</scope>
    <source>
        <strain evidence="2 3">JCM 15503</strain>
    </source>
</reference>
<comment type="caution">
    <text evidence="2">The sequence shown here is derived from an EMBL/GenBank/DDBJ whole genome shotgun (WGS) entry which is preliminary data.</text>
</comment>
<organism evidence="2 3">
    <name type="scientific">Ideonella azotifigens</name>
    <dbReference type="NCBI Taxonomy" id="513160"/>
    <lineage>
        <taxon>Bacteria</taxon>
        <taxon>Pseudomonadati</taxon>
        <taxon>Pseudomonadota</taxon>
        <taxon>Betaproteobacteria</taxon>
        <taxon>Burkholderiales</taxon>
        <taxon>Sphaerotilaceae</taxon>
        <taxon>Ideonella</taxon>
    </lineage>
</organism>
<dbReference type="SUPFAM" id="SSF54523">
    <property type="entry name" value="Pili subunits"/>
    <property type="match status" value="1"/>
</dbReference>
<gene>
    <name evidence="2" type="ORF">GCM10009107_46470</name>
</gene>
<feature type="transmembrane region" description="Helical" evidence="1">
    <location>
        <begin position="21"/>
        <end position="39"/>
    </location>
</feature>
<dbReference type="Proteomes" id="UP001500279">
    <property type="component" value="Unassembled WGS sequence"/>
</dbReference>
<dbReference type="Pfam" id="PF07963">
    <property type="entry name" value="N_methyl"/>
    <property type="match status" value="1"/>
</dbReference>
<dbReference type="EMBL" id="BAAAEW010000033">
    <property type="protein sequence ID" value="GAA0762222.1"/>
    <property type="molecule type" value="Genomic_DNA"/>
</dbReference>
<dbReference type="InterPro" id="IPR012902">
    <property type="entry name" value="N_methyl_site"/>
</dbReference>
<keyword evidence="1" id="KW-1133">Transmembrane helix</keyword>
<keyword evidence="3" id="KW-1185">Reference proteome</keyword>
<keyword evidence="1" id="KW-0812">Transmembrane</keyword>
<evidence type="ECO:0008006" key="4">
    <source>
        <dbReference type="Google" id="ProtNLM"/>
    </source>
</evidence>
<accession>A0ABN1KD56</accession>
<dbReference type="RefSeq" id="WP_141290005.1">
    <property type="nucleotide sequence ID" value="NZ_BAAAEW010000033.1"/>
</dbReference>
<name>A0ABN1KD56_9BURK</name>
<evidence type="ECO:0000256" key="1">
    <source>
        <dbReference type="SAM" id="Phobius"/>
    </source>
</evidence>
<sequence>MHTRHRTRNLQPLRLNAGFTLIELVMVIVILSVLASVAIPKFIDLGSDAKAAALSGVAGSLSSASAVNYASRKAKATNGNAVANCTDVATSMQGNTLPTGYTITAAAVAVDTTVNCTLTQTSTSNTTTFQAIGIL</sequence>
<protein>
    <recommendedName>
        <fullName evidence="4">Type II secretion system protein</fullName>
    </recommendedName>
</protein>
<dbReference type="Gene3D" id="3.30.700.10">
    <property type="entry name" value="Glycoprotein, Type 4 Pilin"/>
    <property type="match status" value="1"/>
</dbReference>
<dbReference type="PROSITE" id="PS00409">
    <property type="entry name" value="PROKAR_NTER_METHYL"/>
    <property type="match status" value="1"/>
</dbReference>
<proteinExistence type="predicted"/>
<dbReference type="InterPro" id="IPR045584">
    <property type="entry name" value="Pilin-like"/>
</dbReference>